<protein>
    <submittedName>
        <fullName evidence="9">Uncharacterized protein</fullName>
    </submittedName>
</protein>
<dbReference type="InterPro" id="IPR013087">
    <property type="entry name" value="Znf_C2H2_type"/>
</dbReference>
<dbReference type="Gene3D" id="3.30.160.60">
    <property type="entry name" value="Classic Zinc Finger"/>
    <property type="match status" value="4"/>
</dbReference>
<evidence type="ECO:0000259" key="8">
    <source>
        <dbReference type="PROSITE" id="PS50280"/>
    </source>
</evidence>
<dbReference type="EnsemblMetazoa" id="XM_011679966">
    <property type="protein sequence ID" value="XP_011678268"/>
    <property type="gene ID" value="LOC100891891"/>
</dbReference>
<dbReference type="InterPro" id="IPR036236">
    <property type="entry name" value="Znf_C2H2_sf"/>
</dbReference>
<dbReference type="SMART" id="SM00355">
    <property type="entry name" value="ZnF_C2H2"/>
    <property type="match status" value="8"/>
</dbReference>
<dbReference type="OrthoDB" id="5814089at2759"/>
<dbReference type="Pfam" id="PF21549">
    <property type="entry name" value="PRDM2_PR"/>
    <property type="match status" value="1"/>
</dbReference>
<dbReference type="PANTHER" id="PTHR24379:SF121">
    <property type="entry name" value="C2H2-TYPE DOMAIN-CONTAINING PROTEIN"/>
    <property type="match status" value="1"/>
</dbReference>
<dbReference type="GO" id="GO:0005694">
    <property type="term" value="C:chromosome"/>
    <property type="evidence" value="ECO:0000318"/>
    <property type="project" value="GO_Central"/>
</dbReference>
<dbReference type="PROSITE" id="PS00028">
    <property type="entry name" value="ZINC_FINGER_C2H2_1"/>
    <property type="match status" value="7"/>
</dbReference>
<evidence type="ECO:0000256" key="3">
    <source>
        <dbReference type="ARBA" id="ARBA00022771"/>
    </source>
</evidence>
<dbReference type="PANTHER" id="PTHR24379">
    <property type="entry name" value="KRAB AND ZINC FINGER DOMAIN-CONTAINING"/>
    <property type="match status" value="1"/>
</dbReference>
<accession>A0A7M7LTP3</accession>
<evidence type="ECO:0000256" key="6">
    <source>
        <dbReference type="SAM" id="MobiDB-lite"/>
    </source>
</evidence>
<dbReference type="GO" id="GO:0008270">
    <property type="term" value="F:zinc ion binding"/>
    <property type="evidence" value="ECO:0007669"/>
    <property type="project" value="UniProtKB-KW"/>
</dbReference>
<dbReference type="KEGG" id="spu:100891891"/>
<feature type="domain" description="C2H2-type" evidence="7">
    <location>
        <begin position="560"/>
        <end position="588"/>
    </location>
</feature>
<feature type="domain" description="SET" evidence="8">
    <location>
        <begin position="214"/>
        <end position="322"/>
    </location>
</feature>
<dbReference type="InterPro" id="IPR001214">
    <property type="entry name" value="SET_dom"/>
</dbReference>
<feature type="compositionally biased region" description="Low complexity" evidence="6">
    <location>
        <begin position="22"/>
        <end position="35"/>
    </location>
</feature>
<name>A0A7M7LTP3_STRPU</name>
<dbReference type="GeneID" id="100891891"/>
<dbReference type="Proteomes" id="UP000007110">
    <property type="component" value="Unassembled WGS sequence"/>
</dbReference>
<evidence type="ECO:0000256" key="2">
    <source>
        <dbReference type="ARBA" id="ARBA00022737"/>
    </source>
</evidence>
<feature type="domain" description="C2H2-type" evidence="7">
    <location>
        <begin position="617"/>
        <end position="644"/>
    </location>
</feature>
<feature type="domain" description="C2H2-type" evidence="7">
    <location>
        <begin position="493"/>
        <end position="520"/>
    </location>
</feature>
<dbReference type="AlphaFoldDB" id="A0A7M7LTP3"/>
<feature type="domain" description="C2H2-type" evidence="7">
    <location>
        <begin position="347"/>
        <end position="375"/>
    </location>
</feature>
<dbReference type="GO" id="GO:0043035">
    <property type="term" value="F:chromatin insulator sequence binding"/>
    <property type="evidence" value="ECO:0000318"/>
    <property type="project" value="GO_Central"/>
</dbReference>
<dbReference type="GO" id="GO:0006357">
    <property type="term" value="P:regulation of transcription by RNA polymerase II"/>
    <property type="evidence" value="ECO:0000318"/>
    <property type="project" value="GO_Central"/>
</dbReference>
<dbReference type="OMA" id="HEYNQEH"/>
<dbReference type="PROSITE" id="PS50157">
    <property type="entry name" value="ZINC_FINGER_C2H2_2"/>
    <property type="match status" value="8"/>
</dbReference>
<evidence type="ECO:0000259" key="7">
    <source>
        <dbReference type="PROSITE" id="PS50157"/>
    </source>
</evidence>
<dbReference type="Pfam" id="PF00096">
    <property type="entry name" value="zf-C2H2"/>
    <property type="match status" value="2"/>
</dbReference>
<keyword evidence="10" id="KW-1185">Reference proteome</keyword>
<feature type="domain" description="C2H2-type" evidence="7">
    <location>
        <begin position="589"/>
        <end position="611"/>
    </location>
</feature>
<sequence length="717" mass="81460">MEPNYQPGFYLPERDQQEHVQHLQPSQQQQQPQQHVAPYPMDLPYHTTSQHQPEFVVDQPLRTFPVGLHPGAPILRSIYQDSAPILASSSIVPQARHQVPFTLGGHEVKSAALSANYTPPITSSEPIVESNILPITTCEQVPGSNAAQLQGKTDVVPEPSKQTQREEQPEHPSTTHHPRESPPVHNTSAAEPPLLVALNLKKNRMLTSSADLPQGLSFKGTSLDKVEGVVARETIEKGVEFGPYTGTLLNEEYGWFKDSTWEICVSGRVFFYIDGRKTWMSHLSCAQSEEEQNTEAYQIYGEIYFRSTKVVEPGSELKVFYSEDYRTRLGFQTRLNDLTFNQDAQKFQCSQCEGLFTSAKLILRHIRCEHTSRRPDEMIPVLTWKEKKKSTENEVTSKLQLQTKASDQEEQVFTCGTCEKMFPSCGRLKAHELFHEYNQEHMCPLCGKGQTNAQALTKHMTTHESKLHKCKKCTRKFKSETALSKHEREAHGYRCQFCLERFTRKNECMKHEQTHQAFKSLQSDTKETPAEKTETSQPMTDEAKDMLGKTSNYYLKKRPYKCRFCPKRYISRCSARDHEKEAHTNEGSYKCSHCPRVFTSERRLIEHLISHEQKGFYQCTLCPRSFGSESALSNHQGEHTGLKPFKCEICGRDSELKITSTRTSDACIRNDRSVSFALSAIKGSPIKETSQNTSDGTRASGNMFAWSAAKGSLQGRR</sequence>
<organism evidence="9 10">
    <name type="scientific">Strongylocentrotus purpuratus</name>
    <name type="common">Purple sea urchin</name>
    <dbReference type="NCBI Taxonomy" id="7668"/>
    <lineage>
        <taxon>Eukaryota</taxon>
        <taxon>Metazoa</taxon>
        <taxon>Echinodermata</taxon>
        <taxon>Eleutherozoa</taxon>
        <taxon>Echinozoa</taxon>
        <taxon>Echinoidea</taxon>
        <taxon>Euechinoidea</taxon>
        <taxon>Echinacea</taxon>
        <taxon>Camarodonta</taxon>
        <taxon>Echinidea</taxon>
        <taxon>Strongylocentrotidae</taxon>
        <taxon>Strongylocentrotus</taxon>
    </lineage>
</organism>
<dbReference type="Gene3D" id="2.170.270.10">
    <property type="entry name" value="SET domain"/>
    <property type="match status" value="1"/>
</dbReference>
<evidence type="ECO:0000313" key="9">
    <source>
        <dbReference type="EnsemblMetazoa" id="XP_011678268"/>
    </source>
</evidence>
<dbReference type="InterPro" id="IPR046341">
    <property type="entry name" value="SET_dom_sf"/>
</dbReference>
<proteinExistence type="predicted"/>
<keyword evidence="3 5" id="KW-0863">Zinc-finger</keyword>
<feature type="region of interest" description="Disordered" evidence="6">
    <location>
        <begin position="1"/>
        <end position="43"/>
    </location>
</feature>
<keyword evidence="2" id="KW-0677">Repeat</keyword>
<dbReference type="PROSITE" id="PS50280">
    <property type="entry name" value="SET"/>
    <property type="match status" value="1"/>
</dbReference>
<dbReference type="RefSeq" id="XP_011678268.2">
    <property type="nucleotide sequence ID" value="XM_011679966.2"/>
</dbReference>
<feature type="domain" description="C2H2-type" evidence="7">
    <location>
        <begin position="413"/>
        <end position="440"/>
    </location>
</feature>
<evidence type="ECO:0000256" key="4">
    <source>
        <dbReference type="ARBA" id="ARBA00022833"/>
    </source>
</evidence>
<keyword evidence="1" id="KW-0479">Metal-binding</keyword>
<feature type="region of interest" description="Disordered" evidence="6">
    <location>
        <begin position="143"/>
        <end position="189"/>
    </location>
</feature>
<dbReference type="InParanoid" id="A0A7M7LTP3"/>
<feature type="domain" description="C2H2-type" evidence="7">
    <location>
        <begin position="441"/>
        <end position="468"/>
    </location>
</feature>
<reference evidence="10" key="1">
    <citation type="submission" date="2015-02" db="EMBL/GenBank/DDBJ databases">
        <title>Genome sequencing for Strongylocentrotus purpuratus.</title>
        <authorList>
            <person name="Murali S."/>
            <person name="Liu Y."/>
            <person name="Vee V."/>
            <person name="English A."/>
            <person name="Wang M."/>
            <person name="Skinner E."/>
            <person name="Han Y."/>
            <person name="Muzny D.M."/>
            <person name="Worley K.C."/>
            <person name="Gibbs R.A."/>
        </authorList>
    </citation>
    <scope>NUCLEOTIDE SEQUENCE</scope>
</reference>
<evidence type="ECO:0000256" key="5">
    <source>
        <dbReference type="PROSITE-ProRule" id="PRU00042"/>
    </source>
</evidence>
<feature type="region of interest" description="Disordered" evidence="6">
    <location>
        <begin position="519"/>
        <end position="539"/>
    </location>
</feature>
<keyword evidence="4" id="KW-0862">Zinc</keyword>
<feature type="compositionally biased region" description="Basic and acidic residues" evidence="6">
    <location>
        <begin position="524"/>
        <end position="534"/>
    </location>
</feature>
<reference evidence="9" key="2">
    <citation type="submission" date="2021-01" db="UniProtKB">
        <authorList>
            <consortium name="EnsemblMetazoa"/>
        </authorList>
    </citation>
    <scope>IDENTIFICATION</scope>
</reference>
<feature type="domain" description="C2H2-type" evidence="7">
    <location>
        <begin position="468"/>
        <end position="491"/>
    </location>
</feature>
<evidence type="ECO:0000256" key="1">
    <source>
        <dbReference type="ARBA" id="ARBA00022723"/>
    </source>
</evidence>
<feature type="compositionally biased region" description="Basic and acidic residues" evidence="6">
    <location>
        <begin position="12"/>
        <end position="21"/>
    </location>
</feature>
<dbReference type="SUPFAM" id="SSF57667">
    <property type="entry name" value="beta-beta-alpha zinc fingers"/>
    <property type="match status" value="3"/>
</dbReference>
<evidence type="ECO:0000313" key="10">
    <source>
        <dbReference type="Proteomes" id="UP000007110"/>
    </source>
</evidence>